<evidence type="ECO:0000313" key="1">
    <source>
        <dbReference type="EMBL" id="QFZ27713.1"/>
    </source>
</evidence>
<protein>
    <submittedName>
        <fullName evidence="1">Pyridoxal phosphate homeostasis</fullName>
    </submittedName>
</protein>
<sequence length="268" mass="30346">MIRFLRPNSHFFRSVYKYSTMSYPEVDPARQAKLVENYERVLSKVKNAETSKPVRLVAVSKLKPSSDIMALYNHGVRHFGENYVQELTAKAKELPKDIQWHFIGSLQTGKCKDLAKDIDNLYAVETIDALKKCKKLENARRAVDFAPINVYLQINTSSEDQKAGYRLENMEEIYETVDFLTNKTECKKLKFEGLMTIGSFAESTSESGLNQDFAKLAELKKTLDEKFSLDLQLSMGMSNDFTTAISQGSSSVRVGTSIFEARPPNNGH</sequence>
<keyword evidence="2" id="KW-1185">Reference proteome</keyword>
<name>A0ACD0WKM2_CLALS</name>
<dbReference type="EMBL" id="CP038486">
    <property type="protein sequence ID" value="QFZ27713.1"/>
    <property type="molecule type" value="Genomic_DNA"/>
</dbReference>
<evidence type="ECO:0000313" key="2">
    <source>
        <dbReference type="Proteomes" id="UP000326582"/>
    </source>
</evidence>
<reference evidence="2" key="1">
    <citation type="journal article" date="2019" name="MBio">
        <title>Comparative genomics for the elucidation of multidrug resistance (MDR) in Candida lusitaniae.</title>
        <authorList>
            <person name="Kannan A."/>
            <person name="Asner S.A."/>
            <person name="Trachsel E."/>
            <person name="Kelly S."/>
            <person name="Parker J."/>
            <person name="Sanglard D."/>
        </authorList>
    </citation>
    <scope>NUCLEOTIDE SEQUENCE [LARGE SCALE GENOMIC DNA]</scope>
    <source>
        <strain evidence="2">P1</strain>
    </source>
</reference>
<dbReference type="Proteomes" id="UP000326582">
    <property type="component" value="Chromosome 3"/>
</dbReference>
<organism evidence="1 2">
    <name type="scientific">Clavispora lusitaniae</name>
    <name type="common">Candida lusitaniae</name>
    <dbReference type="NCBI Taxonomy" id="36911"/>
    <lineage>
        <taxon>Eukaryota</taxon>
        <taxon>Fungi</taxon>
        <taxon>Dikarya</taxon>
        <taxon>Ascomycota</taxon>
        <taxon>Saccharomycotina</taxon>
        <taxon>Pichiomycetes</taxon>
        <taxon>Metschnikowiaceae</taxon>
        <taxon>Clavispora</taxon>
    </lineage>
</organism>
<accession>A0ACD0WKM2</accession>
<gene>
    <name evidence="1" type="ORF">EJF14_30695</name>
</gene>
<proteinExistence type="predicted"/>